<dbReference type="Proteomes" id="UP000034746">
    <property type="component" value="Unassembled WGS sequence"/>
</dbReference>
<name>A0A0G0VB86_9BACT</name>
<dbReference type="AlphaFoldDB" id="A0A0G0VB86"/>
<comment type="caution">
    <text evidence="1">The sequence shown here is derived from an EMBL/GenBank/DDBJ whole genome shotgun (WGS) entry which is preliminary data.</text>
</comment>
<dbReference type="EMBL" id="LCAU01000005">
    <property type="protein sequence ID" value="KKR98154.1"/>
    <property type="molecule type" value="Genomic_DNA"/>
</dbReference>
<organism evidence="1 2">
    <name type="scientific">Candidatus Uhrbacteria bacterium GW2011_GWF2_41_16</name>
    <dbReference type="NCBI Taxonomy" id="1618997"/>
    <lineage>
        <taxon>Bacteria</taxon>
        <taxon>Candidatus Uhriibacteriota</taxon>
    </lineage>
</organism>
<protein>
    <submittedName>
        <fullName evidence="1">Uncharacterized protein</fullName>
    </submittedName>
</protein>
<reference evidence="1 2" key="1">
    <citation type="journal article" date="2015" name="Nature">
        <title>rRNA introns, odd ribosomes, and small enigmatic genomes across a large radiation of phyla.</title>
        <authorList>
            <person name="Brown C.T."/>
            <person name="Hug L.A."/>
            <person name="Thomas B.C."/>
            <person name="Sharon I."/>
            <person name="Castelle C.J."/>
            <person name="Singh A."/>
            <person name="Wilkins M.J."/>
            <person name="Williams K.H."/>
            <person name="Banfield J.F."/>
        </authorList>
    </citation>
    <scope>NUCLEOTIDE SEQUENCE [LARGE SCALE GENOMIC DNA]</scope>
</reference>
<gene>
    <name evidence="1" type="ORF">UU48_C0005G0010</name>
</gene>
<sequence length="71" mass="7768">MDEEKETEQKIFENFIILDQFGCTGVQVFPSCTNPSTAKKTVVPVNSKIGKMKNFNTCGRGGIGIRASLRG</sequence>
<accession>A0A0G0VB86</accession>
<proteinExistence type="predicted"/>
<evidence type="ECO:0000313" key="1">
    <source>
        <dbReference type="EMBL" id="KKR98154.1"/>
    </source>
</evidence>
<evidence type="ECO:0000313" key="2">
    <source>
        <dbReference type="Proteomes" id="UP000034746"/>
    </source>
</evidence>